<comment type="caution">
    <text evidence="2">The sequence shown here is derived from an EMBL/GenBank/DDBJ whole genome shotgun (WGS) entry which is preliminary data.</text>
</comment>
<dbReference type="InterPro" id="IPR023846">
    <property type="entry name" value="CHP04042_MSMEG0570"/>
</dbReference>
<dbReference type="RefSeq" id="WP_171104314.1">
    <property type="nucleotide sequence ID" value="NZ_BMPT01000028.1"/>
</dbReference>
<organism evidence="2 3">
    <name type="scientific">Promicromonospora citrea</name>
    <dbReference type="NCBI Taxonomy" id="43677"/>
    <lineage>
        <taxon>Bacteria</taxon>
        <taxon>Bacillati</taxon>
        <taxon>Actinomycetota</taxon>
        <taxon>Actinomycetes</taxon>
        <taxon>Micrococcales</taxon>
        <taxon>Promicromonosporaceae</taxon>
        <taxon>Promicromonospora</taxon>
    </lineage>
</organism>
<evidence type="ECO:0000313" key="3">
    <source>
        <dbReference type="Proteomes" id="UP000655589"/>
    </source>
</evidence>
<proteinExistence type="predicted"/>
<sequence>MPEMTFEVRWPDGSTASCYSPSLVVHDHLEVGGRYRVADFVARSSRALQEASDRVRARYGMGCASAALQEAEIRTTASMFEEDGEVEVLAMEPPLTAPAGTTSAGPVSAGPTEDGAR</sequence>
<reference evidence="2" key="2">
    <citation type="submission" date="2020-09" db="EMBL/GenBank/DDBJ databases">
        <authorList>
            <person name="Sun Q."/>
            <person name="Ohkuma M."/>
        </authorList>
    </citation>
    <scope>NUCLEOTIDE SEQUENCE</scope>
    <source>
        <strain evidence="2">JCM 3051</strain>
    </source>
</reference>
<gene>
    <name evidence="2" type="ORF">GCM10010102_44130</name>
</gene>
<reference evidence="2" key="1">
    <citation type="journal article" date="2014" name="Int. J. Syst. Evol. Microbiol.">
        <title>Complete genome sequence of Corynebacterium casei LMG S-19264T (=DSM 44701T), isolated from a smear-ripened cheese.</title>
        <authorList>
            <consortium name="US DOE Joint Genome Institute (JGI-PGF)"/>
            <person name="Walter F."/>
            <person name="Albersmeier A."/>
            <person name="Kalinowski J."/>
            <person name="Ruckert C."/>
        </authorList>
    </citation>
    <scope>NUCLEOTIDE SEQUENCE</scope>
    <source>
        <strain evidence="2">JCM 3051</strain>
    </source>
</reference>
<evidence type="ECO:0000313" key="2">
    <source>
        <dbReference type="EMBL" id="GGM43849.1"/>
    </source>
</evidence>
<name>A0A8H9GPT6_9MICO</name>
<evidence type="ECO:0000256" key="1">
    <source>
        <dbReference type="SAM" id="MobiDB-lite"/>
    </source>
</evidence>
<dbReference type="Proteomes" id="UP000655589">
    <property type="component" value="Unassembled WGS sequence"/>
</dbReference>
<dbReference type="NCBIfam" id="TIGR04042">
    <property type="entry name" value="MSMEG_0570_fam"/>
    <property type="match status" value="1"/>
</dbReference>
<accession>A0A8H9GPT6</accession>
<keyword evidence="3" id="KW-1185">Reference proteome</keyword>
<dbReference type="EMBL" id="BMPT01000028">
    <property type="protein sequence ID" value="GGM43849.1"/>
    <property type="molecule type" value="Genomic_DNA"/>
</dbReference>
<dbReference type="AlphaFoldDB" id="A0A8H9GPT6"/>
<protein>
    <submittedName>
        <fullName evidence="2">Uncharacterized protein</fullName>
    </submittedName>
</protein>
<feature type="region of interest" description="Disordered" evidence="1">
    <location>
        <begin position="93"/>
        <end position="117"/>
    </location>
</feature>